<comment type="caution">
    <text evidence="12">The sequence shown here is derived from an EMBL/GenBank/DDBJ whole genome shotgun (WGS) entry which is preliminary data.</text>
</comment>
<sequence length="450" mass="51749">MGVGLGETKTSYFPASLSHASVVRKTKLAPFLFTLLFFFLLFAYLYGKSKNLAQLVGQFSPADVMQPPLQLGQSSAIRARIIESEKRKVKLPFVIDELEDGESCDLFRGKWVRDEVTRPLYQEDDCPFMDSQLTCLDRGRPEKDYQFWRWQPFECDLPSFNATMMLEALRGKRMLYVGDSSNRGQFFSMMCLLQSVIPPHAKSFVTSGSLKIFTALDYNATVEFYWAPFLLESNSDDAIVQKISDRIVRRDSINTHGDHWKGRDIIVFSTYLWWMTGQKMKILQGSFKDEKKQIVELSTEDAYSMALNSMLSWIKQNMDLTKTRVFFTSMSPTHAKSQDWGAEPGGNCYKETTMIDNPNYWGSDSSESIMRLITDMLHEHQGDVPVTFLNITQLSAYRKDAHTSIYKKQWDPITPEKLANPVSYADCTHWCLPGLPDTWNELLFAKLFYV</sequence>
<keyword evidence="6 9" id="KW-1133">Transmembrane helix</keyword>
<dbReference type="InterPro" id="IPR029962">
    <property type="entry name" value="TBL"/>
</dbReference>
<feature type="domain" description="Trichome birefringence-like N-terminal" evidence="11">
    <location>
        <begin position="102"/>
        <end position="156"/>
    </location>
</feature>
<keyword evidence="3" id="KW-0808">Transferase</keyword>
<dbReference type="Pfam" id="PF13839">
    <property type="entry name" value="PC-Esterase"/>
    <property type="match status" value="1"/>
</dbReference>
<protein>
    <submittedName>
        <fullName evidence="12">Protein trichome birefringence</fullName>
    </submittedName>
</protein>
<keyword evidence="5" id="KW-0735">Signal-anchor</keyword>
<dbReference type="Proteomes" id="UP001140206">
    <property type="component" value="Chromosome 3"/>
</dbReference>
<evidence type="ECO:0000256" key="1">
    <source>
        <dbReference type="ARBA" id="ARBA00004323"/>
    </source>
</evidence>
<gene>
    <name evidence="12" type="ORF">LUZ62_060217</name>
</gene>
<evidence type="ECO:0000256" key="5">
    <source>
        <dbReference type="ARBA" id="ARBA00022968"/>
    </source>
</evidence>
<dbReference type="PANTHER" id="PTHR32285">
    <property type="entry name" value="PROTEIN TRICHOME BIREFRINGENCE-LIKE 9-RELATED"/>
    <property type="match status" value="1"/>
</dbReference>
<evidence type="ECO:0000313" key="13">
    <source>
        <dbReference type="Proteomes" id="UP001140206"/>
    </source>
</evidence>
<keyword evidence="13" id="KW-1185">Reference proteome</keyword>
<organism evidence="12 13">
    <name type="scientific">Rhynchospora pubera</name>
    <dbReference type="NCBI Taxonomy" id="906938"/>
    <lineage>
        <taxon>Eukaryota</taxon>
        <taxon>Viridiplantae</taxon>
        <taxon>Streptophyta</taxon>
        <taxon>Embryophyta</taxon>
        <taxon>Tracheophyta</taxon>
        <taxon>Spermatophyta</taxon>
        <taxon>Magnoliopsida</taxon>
        <taxon>Liliopsida</taxon>
        <taxon>Poales</taxon>
        <taxon>Cyperaceae</taxon>
        <taxon>Cyperoideae</taxon>
        <taxon>Rhynchosporeae</taxon>
        <taxon>Rhynchospora</taxon>
    </lineage>
</organism>
<comment type="subcellular location">
    <subcellularLocation>
        <location evidence="1">Golgi apparatus membrane</location>
        <topology evidence="1">Single-pass type II membrane protein</topology>
    </subcellularLocation>
</comment>
<dbReference type="EMBL" id="JAMFTS010000003">
    <property type="protein sequence ID" value="KAJ4775960.1"/>
    <property type="molecule type" value="Genomic_DNA"/>
</dbReference>
<evidence type="ECO:0000256" key="4">
    <source>
        <dbReference type="ARBA" id="ARBA00022692"/>
    </source>
</evidence>
<dbReference type="InterPro" id="IPR026057">
    <property type="entry name" value="TBL_C"/>
</dbReference>
<evidence type="ECO:0000259" key="10">
    <source>
        <dbReference type="Pfam" id="PF13839"/>
    </source>
</evidence>
<evidence type="ECO:0000256" key="8">
    <source>
        <dbReference type="ARBA" id="ARBA00023136"/>
    </source>
</evidence>
<evidence type="ECO:0000256" key="9">
    <source>
        <dbReference type="SAM" id="Phobius"/>
    </source>
</evidence>
<accession>A0AAV8E722</accession>
<evidence type="ECO:0000256" key="3">
    <source>
        <dbReference type="ARBA" id="ARBA00022679"/>
    </source>
</evidence>
<evidence type="ECO:0000259" key="11">
    <source>
        <dbReference type="Pfam" id="PF14416"/>
    </source>
</evidence>
<name>A0AAV8E722_9POAL</name>
<dbReference type="GO" id="GO:1990538">
    <property type="term" value="F:xylan O-acetyltransferase activity"/>
    <property type="evidence" value="ECO:0007669"/>
    <property type="project" value="UniProtKB-ARBA"/>
</dbReference>
<dbReference type="GO" id="GO:0000139">
    <property type="term" value="C:Golgi membrane"/>
    <property type="evidence" value="ECO:0007669"/>
    <property type="project" value="UniProtKB-SubCell"/>
</dbReference>
<keyword evidence="4 9" id="KW-0812">Transmembrane</keyword>
<dbReference type="InterPro" id="IPR025846">
    <property type="entry name" value="TBL_N"/>
</dbReference>
<proteinExistence type="inferred from homology"/>
<evidence type="ECO:0000256" key="6">
    <source>
        <dbReference type="ARBA" id="ARBA00022989"/>
    </source>
</evidence>
<feature type="domain" description="Trichome birefringence-like C-terminal" evidence="10">
    <location>
        <begin position="157"/>
        <end position="445"/>
    </location>
</feature>
<keyword evidence="7" id="KW-0333">Golgi apparatus</keyword>
<feature type="transmembrane region" description="Helical" evidence="9">
    <location>
        <begin position="28"/>
        <end position="46"/>
    </location>
</feature>
<evidence type="ECO:0000313" key="12">
    <source>
        <dbReference type="EMBL" id="KAJ4775960.1"/>
    </source>
</evidence>
<evidence type="ECO:0000256" key="2">
    <source>
        <dbReference type="ARBA" id="ARBA00007727"/>
    </source>
</evidence>
<evidence type="ECO:0000256" key="7">
    <source>
        <dbReference type="ARBA" id="ARBA00023034"/>
    </source>
</evidence>
<keyword evidence="8 9" id="KW-0472">Membrane</keyword>
<comment type="similarity">
    <text evidence="2">Belongs to the PC-esterase family. TBL subfamily.</text>
</comment>
<dbReference type="PANTHER" id="PTHR32285:SF370">
    <property type="entry name" value="XYLAN O-ACETYLTRANSFERASE 9-RELATED"/>
    <property type="match status" value="1"/>
</dbReference>
<dbReference type="Pfam" id="PF14416">
    <property type="entry name" value="PMR5N"/>
    <property type="match status" value="1"/>
</dbReference>
<dbReference type="AlphaFoldDB" id="A0AAV8E722"/>
<reference evidence="12" key="1">
    <citation type="submission" date="2022-08" db="EMBL/GenBank/DDBJ databases">
        <authorList>
            <person name="Marques A."/>
        </authorList>
    </citation>
    <scope>NUCLEOTIDE SEQUENCE</scope>
    <source>
        <strain evidence="12">RhyPub2mFocal</strain>
        <tissue evidence="12">Leaves</tissue>
    </source>
</reference>